<evidence type="ECO:0000313" key="1">
    <source>
        <dbReference type="EMBL" id="VFA89469.1"/>
    </source>
</evidence>
<protein>
    <submittedName>
        <fullName evidence="1">Polyketide cyclase / dehydrase and lipid transport</fullName>
    </submittedName>
</protein>
<dbReference type="InterPro" id="IPR019587">
    <property type="entry name" value="Polyketide_cyclase/dehydratase"/>
</dbReference>
<reference evidence="1 2" key="1">
    <citation type="submission" date="2019-02" db="EMBL/GenBank/DDBJ databases">
        <authorList>
            <consortium name="Pathogen Informatics"/>
        </authorList>
    </citation>
    <scope>NUCLEOTIDE SEQUENCE [LARGE SCALE GENOMIC DNA]</scope>
    <source>
        <strain evidence="1 2">3012STDY6756503</strain>
    </source>
</reference>
<dbReference type="GeneID" id="60751022"/>
<name>A0ABD7V5B7_9ACTN</name>
<dbReference type="Gene3D" id="3.30.530.20">
    <property type="match status" value="1"/>
</dbReference>
<dbReference type="InterPro" id="IPR023393">
    <property type="entry name" value="START-like_dom_sf"/>
</dbReference>
<dbReference type="SUPFAM" id="SSF55961">
    <property type="entry name" value="Bet v1-like"/>
    <property type="match status" value="1"/>
</dbReference>
<organism evidence="1 2">
    <name type="scientific">Gordonia paraffinivorans</name>
    <dbReference type="NCBI Taxonomy" id="175628"/>
    <lineage>
        <taxon>Bacteria</taxon>
        <taxon>Bacillati</taxon>
        <taxon>Actinomycetota</taxon>
        <taxon>Actinomycetes</taxon>
        <taxon>Mycobacteriales</taxon>
        <taxon>Gordoniaceae</taxon>
        <taxon>Gordonia</taxon>
    </lineage>
</organism>
<dbReference type="RefSeq" id="WP_131734774.1">
    <property type="nucleotide sequence ID" value="NZ_CAACYD010000007.1"/>
</dbReference>
<dbReference type="AlphaFoldDB" id="A0ABD7V5B7"/>
<proteinExistence type="predicted"/>
<dbReference type="CDD" id="cd07812">
    <property type="entry name" value="SRPBCC"/>
    <property type="match status" value="1"/>
</dbReference>
<evidence type="ECO:0000313" key="2">
    <source>
        <dbReference type="Proteomes" id="UP000360750"/>
    </source>
</evidence>
<accession>A0ABD7V5B7</accession>
<gene>
    <name evidence="1" type="ORF">NCTC8139_03035</name>
</gene>
<dbReference type="EMBL" id="CAACYD010000007">
    <property type="protein sequence ID" value="VFA89469.1"/>
    <property type="molecule type" value="Genomic_DNA"/>
</dbReference>
<comment type="caution">
    <text evidence="1">The sequence shown here is derived from an EMBL/GenBank/DDBJ whole genome shotgun (WGS) entry which is preliminary data.</text>
</comment>
<sequence>MTAALIEESIEIDATPEQVWSVISDLERMGEWSPQCKKMIIRGGTVGLGTRTININRRGPLVWPTTSKVVRFEPNREIAFRVAENHTVWSYTITPGDSGVTLTERREVNGSTTKISSILVDKLFGGVESFETELKLGMAETLGKIKRAAEKRLDRI</sequence>
<dbReference type="Pfam" id="PF10604">
    <property type="entry name" value="Polyketide_cyc2"/>
    <property type="match status" value="1"/>
</dbReference>
<dbReference type="Proteomes" id="UP000360750">
    <property type="component" value="Unassembled WGS sequence"/>
</dbReference>